<proteinExistence type="predicted"/>
<sequence length="60" mass="7255">LHESYEELEHAVEEKYKIKECAVVPSCESKEETLKEIADIVESRYFRYKFLFFRPGHIIF</sequence>
<organism evidence="1">
    <name type="scientific">marine sediment metagenome</name>
    <dbReference type="NCBI Taxonomy" id="412755"/>
    <lineage>
        <taxon>unclassified sequences</taxon>
        <taxon>metagenomes</taxon>
        <taxon>ecological metagenomes</taxon>
    </lineage>
</organism>
<reference evidence="1" key="1">
    <citation type="journal article" date="2014" name="Front. Microbiol.">
        <title>High frequency of phylogenetically diverse reductive dehalogenase-homologous genes in deep subseafloor sedimentary metagenomes.</title>
        <authorList>
            <person name="Kawai M."/>
            <person name="Futagami T."/>
            <person name="Toyoda A."/>
            <person name="Takaki Y."/>
            <person name="Nishi S."/>
            <person name="Hori S."/>
            <person name="Arai W."/>
            <person name="Tsubouchi T."/>
            <person name="Morono Y."/>
            <person name="Uchiyama I."/>
            <person name="Ito T."/>
            <person name="Fujiyama A."/>
            <person name="Inagaki F."/>
            <person name="Takami H."/>
        </authorList>
    </citation>
    <scope>NUCLEOTIDE SEQUENCE</scope>
    <source>
        <strain evidence="1">Expedition CK06-06</strain>
    </source>
</reference>
<comment type="caution">
    <text evidence="1">The sequence shown here is derived from an EMBL/GenBank/DDBJ whole genome shotgun (WGS) entry which is preliminary data.</text>
</comment>
<dbReference type="AlphaFoldDB" id="X1B945"/>
<evidence type="ECO:0000313" key="1">
    <source>
        <dbReference type="EMBL" id="GAG92319.1"/>
    </source>
</evidence>
<dbReference type="EMBL" id="BART01022100">
    <property type="protein sequence ID" value="GAG92319.1"/>
    <property type="molecule type" value="Genomic_DNA"/>
</dbReference>
<gene>
    <name evidence="1" type="ORF">S01H4_40560</name>
</gene>
<protein>
    <submittedName>
        <fullName evidence="1">Uncharacterized protein</fullName>
    </submittedName>
</protein>
<feature type="non-terminal residue" evidence="1">
    <location>
        <position position="1"/>
    </location>
</feature>
<accession>X1B945</accession>
<name>X1B945_9ZZZZ</name>